<dbReference type="Proteomes" id="UP001198200">
    <property type="component" value="Unassembled WGS sequence"/>
</dbReference>
<keyword evidence="2" id="KW-1185">Reference proteome</keyword>
<name>A0AAE3JBZ2_9FIRM</name>
<comment type="caution">
    <text evidence="1">The sequence shown here is derived from an EMBL/GenBank/DDBJ whole genome shotgun (WGS) entry which is preliminary data.</text>
</comment>
<gene>
    <name evidence="1" type="ORF">LKD48_05680</name>
</gene>
<sequence>MRSFHLSDKFLKDAKETENKIEKTDSFVPFAHYEGKEQIIDPSLYDEEKGIYQGEPHHALVWPDADSNDTTLIFNPARNYHSKSVNRKAKHA</sequence>
<dbReference type="RefSeq" id="WP_262539184.1">
    <property type="nucleotide sequence ID" value="NZ_JAJEQN010000010.1"/>
</dbReference>
<dbReference type="EMBL" id="JAJEQN010000010">
    <property type="protein sequence ID" value="MCC2221138.1"/>
    <property type="molecule type" value="Genomic_DNA"/>
</dbReference>
<accession>A0AAE3JBZ2</accession>
<organism evidence="1 2">
    <name type="scientific">Anthropogastromicrobium aceti</name>
    <dbReference type="NCBI Taxonomy" id="2981768"/>
    <lineage>
        <taxon>Bacteria</taxon>
        <taxon>Bacillati</taxon>
        <taxon>Bacillota</taxon>
        <taxon>Clostridia</taxon>
        <taxon>Lachnospirales</taxon>
        <taxon>Lachnospiraceae</taxon>
        <taxon>Anthropogastromicrobium</taxon>
    </lineage>
</organism>
<evidence type="ECO:0000313" key="1">
    <source>
        <dbReference type="EMBL" id="MCC2221138.1"/>
    </source>
</evidence>
<dbReference type="AlphaFoldDB" id="A0AAE3JBZ2"/>
<evidence type="ECO:0000313" key="2">
    <source>
        <dbReference type="Proteomes" id="UP001198200"/>
    </source>
</evidence>
<reference evidence="1 2" key="1">
    <citation type="submission" date="2021-10" db="EMBL/GenBank/DDBJ databases">
        <title>Anaerobic single-cell dispensing facilitates the cultivation of human gut bacteria.</title>
        <authorList>
            <person name="Afrizal A."/>
        </authorList>
    </citation>
    <scope>NUCLEOTIDE SEQUENCE [LARGE SCALE GENOMIC DNA]</scope>
    <source>
        <strain evidence="1 2">CLA-AA-H224</strain>
    </source>
</reference>
<proteinExistence type="predicted"/>
<protein>
    <submittedName>
        <fullName evidence="1">Uncharacterized protein</fullName>
    </submittedName>
</protein>